<dbReference type="EMBL" id="OE000160">
    <property type="protein sequence ID" value="CAD7452729.1"/>
    <property type="molecule type" value="Genomic_DNA"/>
</dbReference>
<proteinExistence type="predicted"/>
<reference evidence="1" key="1">
    <citation type="submission" date="2020-11" db="EMBL/GenBank/DDBJ databases">
        <authorList>
            <person name="Tran Van P."/>
        </authorList>
    </citation>
    <scope>NUCLEOTIDE SEQUENCE</scope>
</reference>
<gene>
    <name evidence="1" type="ORF">TTEB3V08_LOCUS902</name>
</gene>
<evidence type="ECO:0000313" key="1">
    <source>
        <dbReference type="EMBL" id="CAD7452729.1"/>
    </source>
</evidence>
<accession>A0A7R9FHT3</accession>
<sequence length="70" mass="7668">MSTCKRLNKSTGCQNKSHLVVKNLFSADAASSPLAAGVSKNHNQVEDSAVDPEWTLLYYLRNKCILPSIC</sequence>
<organism evidence="1">
    <name type="scientific">Timema tahoe</name>
    <dbReference type="NCBI Taxonomy" id="61484"/>
    <lineage>
        <taxon>Eukaryota</taxon>
        <taxon>Metazoa</taxon>
        <taxon>Ecdysozoa</taxon>
        <taxon>Arthropoda</taxon>
        <taxon>Hexapoda</taxon>
        <taxon>Insecta</taxon>
        <taxon>Pterygota</taxon>
        <taxon>Neoptera</taxon>
        <taxon>Polyneoptera</taxon>
        <taxon>Phasmatodea</taxon>
        <taxon>Timematodea</taxon>
        <taxon>Timematoidea</taxon>
        <taxon>Timematidae</taxon>
        <taxon>Timema</taxon>
    </lineage>
</organism>
<dbReference type="AlphaFoldDB" id="A0A7R9FHT3"/>
<name>A0A7R9FHT3_9NEOP</name>
<protein>
    <submittedName>
        <fullName evidence="1">Uncharacterized protein</fullName>
    </submittedName>
</protein>